<gene>
    <name evidence="2" type="ORF">EDC63_112103</name>
</gene>
<dbReference type="AlphaFoldDB" id="A0A4R3Y104"/>
<sequence>MEQIGIWFAKQFDNGLTLAGGAIALCLVSSGIAGAVTAVNGNIWISMSLLSLFLSLLGALLLLALKTDHTLKLGNKEKRERWGKLPFIFKSSLIFLVIGPFFAQISIWILPENANIFPSVGLSASISCILLAIGIQKHKPPLPTKGTEKITFELLPEQYLKNLRLIVWPLYFTGLMMALTCLLYFVR</sequence>
<evidence type="ECO:0000313" key="3">
    <source>
        <dbReference type="Proteomes" id="UP000295367"/>
    </source>
</evidence>
<accession>A0A4R3Y104</accession>
<name>A0A4R3Y104_9PROT</name>
<protein>
    <submittedName>
        <fullName evidence="2">Uncharacterized protein</fullName>
    </submittedName>
</protein>
<evidence type="ECO:0000256" key="1">
    <source>
        <dbReference type="SAM" id="Phobius"/>
    </source>
</evidence>
<keyword evidence="3" id="KW-1185">Reference proteome</keyword>
<dbReference type="RefSeq" id="WP_124945513.1">
    <property type="nucleotide sequence ID" value="NZ_BHVT01000015.1"/>
</dbReference>
<proteinExistence type="predicted"/>
<reference evidence="2 3" key="1">
    <citation type="submission" date="2019-03" db="EMBL/GenBank/DDBJ databases">
        <title>Genomic Encyclopedia of Type Strains, Phase IV (KMG-IV): sequencing the most valuable type-strain genomes for metagenomic binning, comparative biology and taxonomic classification.</title>
        <authorList>
            <person name="Goeker M."/>
        </authorList>
    </citation>
    <scope>NUCLEOTIDE SEQUENCE [LARGE SCALE GENOMIC DNA]</scope>
    <source>
        <strain evidence="2 3">DSM 100309</strain>
    </source>
</reference>
<keyword evidence="1" id="KW-1133">Transmembrane helix</keyword>
<evidence type="ECO:0000313" key="2">
    <source>
        <dbReference type="EMBL" id="TCV84338.1"/>
    </source>
</evidence>
<keyword evidence="1" id="KW-0812">Transmembrane</keyword>
<feature type="transmembrane region" description="Helical" evidence="1">
    <location>
        <begin position="87"/>
        <end position="110"/>
    </location>
</feature>
<comment type="caution">
    <text evidence="2">The sequence shown here is derived from an EMBL/GenBank/DDBJ whole genome shotgun (WGS) entry which is preliminary data.</text>
</comment>
<organism evidence="2 3">
    <name type="scientific">Sulfurirhabdus autotrophica</name>
    <dbReference type="NCBI Taxonomy" id="1706046"/>
    <lineage>
        <taxon>Bacteria</taxon>
        <taxon>Pseudomonadati</taxon>
        <taxon>Pseudomonadota</taxon>
        <taxon>Betaproteobacteria</taxon>
        <taxon>Nitrosomonadales</taxon>
        <taxon>Sulfuricellaceae</taxon>
        <taxon>Sulfurirhabdus</taxon>
    </lineage>
</organism>
<dbReference type="EMBL" id="SMCO01000012">
    <property type="protein sequence ID" value="TCV84338.1"/>
    <property type="molecule type" value="Genomic_DNA"/>
</dbReference>
<feature type="transmembrane region" description="Helical" evidence="1">
    <location>
        <begin position="43"/>
        <end position="66"/>
    </location>
</feature>
<feature type="transmembrane region" description="Helical" evidence="1">
    <location>
        <begin position="16"/>
        <end position="37"/>
    </location>
</feature>
<dbReference type="Proteomes" id="UP000295367">
    <property type="component" value="Unassembled WGS sequence"/>
</dbReference>
<feature type="transmembrane region" description="Helical" evidence="1">
    <location>
        <begin position="165"/>
        <end position="186"/>
    </location>
</feature>
<keyword evidence="1" id="KW-0472">Membrane</keyword>